<sequence>MTSIWTGSKVRLRGIEPEDWQAFQRFDEHSTDMRNGDMIHPPRSAAGYREWAATQAAKQSAGDELLLAIETRADQTLVGTLSTGNIDQRAGRFSYGISIGHDHHRLGYATDAIRLLLTYMFGERRYHKCEVSIYAFNEASIALHRKIGFQTEGRLRDHEYFAGHHHDLVVMGLTIDEFAASHPFADVQEHAQSAGLPDGAAGF</sequence>
<dbReference type="PROSITE" id="PS51186">
    <property type="entry name" value="GNAT"/>
    <property type="match status" value="1"/>
</dbReference>
<dbReference type="Pfam" id="PF13302">
    <property type="entry name" value="Acetyltransf_3"/>
    <property type="match status" value="1"/>
</dbReference>
<dbReference type="GO" id="GO:0008999">
    <property type="term" value="F:protein-N-terminal-alanine acetyltransferase activity"/>
    <property type="evidence" value="ECO:0007669"/>
    <property type="project" value="TreeGrafter"/>
</dbReference>
<dbReference type="PANTHER" id="PTHR43441:SF11">
    <property type="entry name" value="RIBOSOMAL-PROTEIN-SERINE ACETYLTRANSFERASE"/>
    <property type="match status" value="1"/>
</dbReference>
<keyword evidence="3" id="KW-1185">Reference proteome</keyword>
<protein>
    <submittedName>
        <fullName evidence="2">RimJ/RimL family protein N-acetyltransferase</fullName>
    </submittedName>
</protein>
<keyword evidence="2" id="KW-0808">Transferase</keyword>
<name>A0A840QBX6_9PSEU</name>
<gene>
    <name evidence="2" type="ORF">BJ970_004991</name>
</gene>
<organism evidence="2 3">
    <name type="scientific">Saccharopolyspora phatthalungensis</name>
    <dbReference type="NCBI Taxonomy" id="664693"/>
    <lineage>
        <taxon>Bacteria</taxon>
        <taxon>Bacillati</taxon>
        <taxon>Actinomycetota</taxon>
        <taxon>Actinomycetes</taxon>
        <taxon>Pseudonocardiales</taxon>
        <taxon>Pseudonocardiaceae</taxon>
        <taxon>Saccharopolyspora</taxon>
    </lineage>
</organism>
<reference evidence="2 3" key="1">
    <citation type="submission" date="2020-08" db="EMBL/GenBank/DDBJ databases">
        <title>Sequencing the genomes of 1000 actinobacteria strains.</title>
        <authorList>
            <person name="Klenk H.-P."/>
        </authorList>
    </citation>
    <scope>NUCLEOTIDE SEQUENCE [LARGE SCALE GENOMIC DNA]</scope>
    <source>
        <strain evidence="2 3">DSM 45584</strain>
    </source>
</reference>
<proteinExistence type="predicted"/>
<dbReference type="InterPro" id="IPR051908">
    <property type="entry name" value="Ribosomal_N-acetyltransferase"/>
</dbReference>
<dbReference type="Gene3D" id="3.40.630.30">
    <property type="match status" value="1"/>
</dbReference>
<accession>A0A840QBX6</accession>
<dbReference type="Proteomes" id="UP000584374">
    <property type="component" value="Unassembled WGS sequence"/>
</dbReference>
<dbReference type="SUPFAM" id="SSF55729">
    <property type="entry name" value="Acyl-CoA N-acyltransferases (Nat)"/>
    <property type="match status" value="1"/>
</dbReference>
<dbReference type="AlphaFoldDB" id="A0A840QBX6"/>
<evidence type="ECO:0000259" key="1">
    <source>
        <dbReference type="PROSITE" id="PS51186"/>
    </source>
</evidence>
<dbReference type="EMBL" id="JACHIW010000001">
    <property type="protein sequence ID" value="MBB5157457.1"/>
    <property type="molecule type" value="Genomic_DNA"/>
</dbReference>
<dbReference type="InterPro" id="IPR000182">
    <property type="entry name" value="GNAT_dom"/>
</dbReference>
<dbReference type="RefSeq" id="WP_184728380.1">
    <property type="nucleotide sequence ID" value="NZ_JACHIW010000001.1"/>
</dbReference>
<feature type="domain" description="N-acetyltransferase" evidence="1">
    <location>
        <begin position="10"/>
        <end position="176"/>
    </location>
</feature>
<dbReference type="PANTHER" id="PTHR43441">
    <property type="entry name" value="RIBOSOMAL-PROTEIN-SERINE ACETYLTRANSFERASE"/>
    <property type="match status" value="1"/>
</dbReference>
<dbReference type="InterPro" id="IPR016181">
    <property type="entry name" value="Acyl_CoA_acyltransferase"/>
</dbReference>
<evidence type="ECO:0000313" key="3">
    <source>
        <dbReference type="Proteomes" id="UP000584374"/>
    </source>
</evidence>
<dbReference type="GO" id="GO:0005737">
    <property type="term" value="C:cytoplasm"/>
    <property type="evidence" value="ECO:0007669"/>
    <property type="project" value="TreeGrafter"/>
</dbReference>
<comment type="caution">
    <text evidence="2">The sequence shown here is derived from an EMBL/GenBank/DDBJ whole genome shotgun (WGS) entry which is preliminary data.</text>
</comment>
<dbReference type="GO" id="GO:1990189">
    <property type="term" value="F:protein N-terminal-serine acetyltransferase activity"/>
    <property type="evidence" value="ECO:0007669"/>
    <property type="project" value="TreeGrafter"/>
</dbReference>
<evidence type="ECO:0000313" key="2">
    <source>
        <dbReference type="EMBL" id="MBB5157457.1"/>
    </source>
</evidence>